<keyword evidence="2" id="KW-1133">Transmembrane helix</keyword>
<reference evidence="3" key="1">
    <citation type="submission" date="2021-01" db="EMBL/GenBank/DDBJ databases">
        <title>Whole genome shotgun sequence of Actinoplanes ferrugineus NBRC 15555.</title>
        <authorList>
            <person name="Komaki H."/>
            <person name="Tamura T."/>
        </authorList>
    </citation>
    <scope>NUCLEOTIDE SEQUENCE</scope>
    <source>
        <strain evidence="3">NBRC 15555</strain>
    </source>
</reference>
<keyword evidence="2" id="KW-0472">Membrane</keyword>
<evidence type="ECO:0000256" key="1">
    <source>
        <dbReference type="SAM" id="MobiDB-lite"/>
    </source>
</evidence>
<evidence type="ECO:0008006" key="5">
    <source>
        <dbReference type="Google" id="ProtNLM"/>
    </source>
</evidence>
<gene>
    <name evidence="3" type="ORF">Afe05nite_16670</name>
</gene>
<keyword evidence="4" id="KW-1185">Reference proteome</keyword>
<evidence type="ECO:0000313" key="3">
    <source>
        <dbReference type="EMBL" id="GIE09827.1"/>
    </source>
</evidence>
<feature type="compositionally biased region" description="Polar residues" evidence="1">
    <location>
        <begin position="18"/>
        <end position="28"/>
    </location>
</feature>
<dbReference type="Proteomes" id="UP000598174">
    <property type="component" value="Unassembled WGS sequence"/>
</dbReference>
<keyword evidence="2" id="KW-0812">Transmembrane</keyword>
<dbReference type="EMBL" id="BOMM01000012">
    <property type="protein sequence ID" value="GIE09827.1"/>
    <property type="molecule type" value="Genomic_DNA"/>
</dbReference>
<proteinExistence type="predicted"/>
<evidence type="ECO:0000313" key="4">
    <source>
        <dbReference type="Proteomes" id="UP000598174"/>
    </source>
</evidence>
<protein>
    <recommendedName>
        <fullName evidence="5">DUF4307 domain-containing protein</fullName>
    </recommendedName>
</protein>
<organism evidence="3 4">
    <name type="scientific">Paractinoplanes ferrugineus</name>
    <dbReference type="NCBI Taxonomy" id="113564"/>
    <lineage>
        <taxon>Bacteria</taxon>
        <taxon>Bacillati</taxon>
        <taxon>Actinomycetota</taxon>
        <taxon>Actinomycetes</taxon>
        <taxon>Micromonosporales</taxon>
        <taxon>Micromonosporaceae</taxon>
        <taxon>Paractinoplanes</taxon>
    </lineage>
</organism>
<dbReference type="AlphaFoldDB" id="A0A919MJ63"/>
<feature type="region of interest" description="Disordered" evidence="1">
    <location>
        <begin position="1"/>
        <end position="29"/>
    </location>
</feature>
<dbReference type="InterPro" id="IPR025443">
    <property type="entry name" value="DUF4307"/>
</dbReference>
<name>A0A919MJ63_9ACTN</name>
<sequence length="158" mass="17326">MDSAILADRTDKKRTRGRQVSETHTTNPVFPPGRYGRRRAGRRQLVLPIFVLILVVAASLLVSVKLYQRYGQTDYEAQIVGWQEPTATTMVVKFRVRVPAGGAAKCVLRARDYQGNQVGLETVVVRAAAGRSEIETETPVTTSEKASVGDVLRCQPAG</sequence>
<feature type="transmembrane region" description="Helical" evidence="2">
    <location>
        <begin position="45"/>
        <end position="67"/>
    </location>
</feature>
<comment type="caution">
    <text evidence="3">The sequence shown here is derived from an EMBL/GenBank/DDBJ whole genome shotgun (WGS) entry which is preliminary data.</text>
</comment>
<evidence type="ECO:0000256" key="2">
    <source>
        <dbReference type="SAM" id="Phobius"/>
    </source>
</evidence>
<accession>A0A919MJ63</accession>
<dbReference type="Pfam" id="PF14155">
    <property type="entry name" value="DUF4307"/>
    <property type="match status" value="1"/>
</dbReference>